<dbReference type="PIRSF" id="PIRSF039099">
    <property type="entry name" value="APP-BP1"/>
    <property type="match status" value="1"/>
</dbReference>
<dbReference type="InterPro" id="IPR045886">
    <property type="entry name" value="ThiF/MoeB/HesA"/>
</dbReference>
<evidence type="ECO:0000256" key="4">
    <source>
        <dbReference type="ARBA" id="ARBA00022786"/>
    </source>
</evidence>
<dbReference type="AlphaFoldDB" id="A0A067RIK4"/>
<evidence type="ECO:0000256" key="1">
    <source>
        <dbReference type="ARBA" id="ARBA00005032"/>
    </source>
</evidence>
<dbReference type="InterPro" id="IPR035985">
    <property type="entry name" value="Ubiquitin-activating_enz"/>
</dbReference>
<dbReference type="PANTHER" id="PTHR10953">
    <property type="entry name" value="UBIQUITIN-ACTIVATING ENZYME E1"/>
    <property type="match status" value="1"/>
</dbReference>
<dbReference type="InterPro" id="IPR030667">
    <property type="entry name" value="APP-BP1"/>
</dbReference>
<keyword evidence="4 5" id="KW-0833">Ubl conjugation pathway</keyword>
<dbReference type="FunCoup" id="A0A067RIK4">
    <property type="interactions" value="1885"/>
</dbReference>
<dbReference type="STRING" id="136037.A0A067RIK4"/>
<reference evidence="7 8" key="1">
    <citation type="journal article" date="2014" name="Nat. Commun.">
        <title>Molecular traces of alternative social organization in a termite genome.</title>
        <authorList>
            <person name="Terrapon N."/>
            <person name="Li C."/>
            <person name="Robertson H.M."/>
            <person name="Ji L."/>
            <person name="Meng X."/>
            <person name="Booth W."/>
            <person name="Chen Z."/>
            <person name="Childers C.P."/>
            <person name="Glastad K.M."/>
            <person name="Gokhale K."/>
            <person name="Gowin J."/>
            <person name="Gronenberg W."/>
            <person name="Hermansen R.A."/>
            <person name="Hu H."/>
            <person name="Hunt B.G."/>
            <person name="Huylmans A.K."/>
            <person name="Khalil S.M."/>
            <person name="Mitchell R.D."/>
            <person name="Munoz-Torres M.C."/>
            <person name="Mustard J.A."/>
            <person name="Pan H."/>
            <person name="Reese J.T."/>
            <person name="Scharf M.E."/>
            <person name="Sun F."/>
            <person name="Vogel H."/>
            <person name="Xiao J."/>
            <person name="Yang W."/>
            <person name="Yang Z."/>
            <person name="Yang Z."/>
            <person name="Zhou J."/>
            <person name="Zhu J."/>
            <person name="Brent C.S."/>
            <person name="Elsik C.G."/>
            <person name="Goodisman M.A."/>
            <person name="Liberles D.A."/>
            <person name="Roe R.M."/>
            <person name="Vargo E.L."/>
            <person name="Vilcinskas A."/>
            <person name="Wang J."/>
            <person name="Bornberg-Bauer E."/>
            <person name="Korb J."/>
            <person name="Zhang G."/>
            <person name="Liebig J."/>
        </authorList>
    </citation>
    <scope>NUCLEOTIDE SEQUENCE [LARGE SCALE GENOMIC DNA]</scope>
    <source>
        <tissue evidence="7">Whole organism</tissue>
    </source>
</reference>
<dbReference type="Pfam" id="PF00899">
    <property type="entry name" value="ThiF"/>
    <property type="match status" value="1"/>
</dbReference>
<comment type="similarity">
    <text evidence="2 5">Belongs to the ubiquitin-activating E1 family. ULA1 subfamily.</text>
</comment>
<dbReference type="FunFam" id="3.40.50.720:FF:000187">
    <property type="entry name" value="NEDD8-activating enzyme E1 regulatory subunit"/>
    <property type="match status" value="1"/>
</dbReference>
<dbReference type="GO" id="GO:0005737">
    <property type="term" value="C:cytoplasm"/>
    <property type="evidence" value="ECO:0007669"/>
    <property type="project" value="TreeGrafter"/>
</dbReference>
<evidence type="ECO:0000313" key="8">
    <source>
        <dbReference type="Proteomes" id="UP000027135"/>
    </source>
</evidence>
<dbReference type="GO" id="GO:0019781">
    <property type="term" value="F:NEDD8 activating enzyme activity"/>
    <property type="evidence" value="ECO:0007669"/>
    <property type="project" value="UniProtKB-UniRule"/>
</dbReference>
<sequence>MSSPAPKSPEQSEKSKKYDRQLRLWGDNGQSALESAQVCLINATGIGTEILKSLVLPGIGAFTVVDGKKVTEEDIGCNFFLDTESCGKSRAQVATRLLLELNPDVRGDYVDENIDQLLENNPDFFNNFSVVIGTSLTERTLVPLSKKLWDLEIPFIVCRSYGFIGYIRVQVVEHTIIETHPDDQIPDLRLDKPFPSLKKYVNSIDLEAMEYKDHAHVPNLIILYKYLQQWKVEHDGQLPKNYKEKEVFRSMIRKGIYVDEHGNPEAEENFEEAIKAVTSSVKSTLVPSHVRDILEDDNCINLTSKSKPFWILAKAVRDFVENEGDGCLPLRGSIPDMTAETEKYIALQQVYHNQAAKDSEVVFRCVQQLLHQLNQPPDTITEKDVKLFCKHASSLHLVRGTSIADEYDPKTSNAQSIAGNLENPESTMVYYVMLRGVDRFYSEYNTYPGEFDDQVEPDIMKLKACISKLLSEWSCGPLAKDDYVHEICRYGGAELHSVSSFIGGCAAQETIKFITGQYKPVNNTLIYDAITSNVATFVF</sequence>
<comment type="pathway">
    <text evidence="1 5">Protein modification; protein neddylation.</text>
</comment>
<evidence type="ECO:0000259" key="6">
    <source>
        <dbReference type="Pfam" id="PF00899"/>
    </source>
</evidence>
<evidence type="ECO:0000313" key="7">
    <source>
        <dbReference type="EMBL" id="KDR22868.1"/>
    </source>
</evidence>
<evidence type="ECO:0000256" key="2">
    <source>
        <dbReference type="ARBA" id="ARBA00006868"/>
    </source>
</evidence>
<dbReference type="OrthoDB" id="1708823at2759"/>
<dbReference type="Proteomes" id="UP000027135">
    <property type="component" value="Unassembled WGS sequence"/>
</dbReference>
<dbReference type="CDD" id="cd01493">
    <property type="entry name" value="APPBP1_RUB"/>
    <property type="match status" value="1"/>
</dbReference>
<organism evidence="7 8">
    <name type="scientific">Zootermopsis nevadensis</name>
    <name type="common">Dampwood termite</name>
    <dbReference type="NCBI Taxonomy" id="136037"/>
    <lineage>
        <taxon>Eukaryota</taxon>
        <taxon>Metazoa</taxon>
        <taxon>Ecdysozoa</taxon>
        <taxon>Arthropoda</taxon>
        <taxon>Hexapoda</taxon>
        <taxon>Insecta</taxon>
        <taxon>Pterygota</taxon>
        <taxon>Neoptera</taxon>
        <taxon>Polyneoptera</taxon>
        <taxon>Dictyoptera</taxon>
        <taxon>Blattodea</taxon>
        <taxon>Blattoidea</taxon>
        <taxon>Termitoidae</taxon>
        <taxon>Termopsidae</taxon>
        <taxon>Zootermopsis</taxon>
    </lineage>
</organism>
<evidence type="ECO:0000256" key="5">
    <source>
        <dbReference type="PIRNR" id="PIRNR039099"/>
    </source>
</evidence>
<dbReference type="InterPro" id="IPR000594">
    <property type="entry name" value="ThiF_NAD_FAD-bd"/>
</dbReference>
<proteinExistence type="inferred from homology"/>
<dbReference type="eggNOG" id="KOG2016">
    <property type="taxonomic scope" value="Eukaryota"/>
</dbReference>
<evidence type="ECO:0000256" key="3">
    <source>
        <dbReference type="ARBA" id="ARBA00015407"/>
    </source>
</evidence>
<protein>
    <recommendedName>
        <fullName evidence="3 5">NEDD8-activating enzyme E1 regulatory subunit</fullName>
    </recommendedName>
</protein>
<feature type="domain" description="THIF-type NAD/FAD binding fold" evidence="6">
    <location>
        <begin position="18"/>
        <end position="535"/>
    </location>
</feature>
<dbReference type="PANTHER" id="PTHR10953:SF29">
    <property type="entry name" value="NEDD8-ACTIVATING ENZYME E1 REGULATORY SUBUNIT"/>
    <property type="match status" value="1"/>
</dbReference>
<dbReference type="UniPathway" id="UPA00885"/>
<dbReference type="GO" id="GO:0045116">
    <property type="term" value="P:protein neddylation"/>
    <property type="evidence" value="ECO:0007669"/>
    <property type="project" value="UniProtKB-UniRule"/>
</dbReference>
<gene>
    <name evidence="7" type="ORF">L798_14721</name>
</gene>
<dbReference type="Gene3D" id="3.40.50.720">
    <property type="entry name" value="NAD(P)-binding Rossmann-like Domain"/>
    <property type="match status" value="2"/>
</dbReference>
<dbReference type="FunFam" id="3.40.50.720:FF:000263">
    <property type="entry name" value="NEDD8-activating enzyme E1 regulatory subunit"/>
    <property type="match status" value="1"/>
</dbReference>
<dbReference type="EMBL" id="KK852482">
    <property type="protein sequence ID" value="KDR22868.1"/>
    <property type="molecule type" value="Genomic_DNA"/>
</dbReference>
<name>A0A067RIK4_ZOONE</name>
<dbReference type="InParanoid" id="A0A067RIK4"/>
<dbReference type="OMA" id="KLITHQY"/>
<keyword evidence="8" id="KW-1185">Reference proteome</keyword>
<dbReference type="SUPFAM" id="SSF69572">
    <property type="entry name" value="Activating enzymes of the ubiquitin-like proteins"/>
    <property type="match status" value="1"/>
</dbReference>
<accession>A0A067RIK4</accession>